<evidence type="ECO:0000313" key="4">
    <source>
        <dbReference type="EMBL" id="OKH43147.1"/>
    </source>
</evidence>
<dbReference type="SUPFAM" id="SSF47090">
    <property type="entry name" value="PGBD-like"/>
    <property type="match status" value="1"/>
</dbReference>
<dbReference type="InterPro" id="IPR002477">
    <property type="entry name" value="Peptidoglycan-bd-like"/>
</dbReference>
<dbReference type="Gene3D" id="1.10.530.10">
    <property type="match status" value="1"/>
</dbReference>
<dbReference type="InterPro" id="IPR011055">
    <property type="entry name" value="Dup_hybrid_motif"/>
</dbReference>
<sequence>MDDKQKKTRLIIWEQYRAASYRRWRVYSTFLTGLAIGFLFVVILSNSPDNTTTFDAYVNPETLVLLFSGILGGVIYTILVDGHVEMPRFAGNNGDQFEAGLFGDILLGIAGSVVAYFLLSGTPFFEEGGDNITIKIAALGIIGGYGGRAILEFALNRMFSDMNVLEEDRQKYLKVAYQQRAEAQEGLKIIDQLNQHVQTGLLNSELAELTVAIRQAPASVRRQVFELAKDFRQTASLSEVAKPRVARTIPVFYALTEVEPDNHRYYAQLAYAYKDSGSPDLLKAIQYLDRAIELRGEDVQEDFWKYELCRAITRIQQEHKNKGTYDFDTAVNDRIIADLLAVAKIYNLENILKAAEEKNIPVPVWEWMRANQKALEARDDTKDFVVKLSGPEAVKPGSPTKTSAEAADGTDHSYEAWMIAVRDTWLKKFPDQTSLLSDDEKHFCPAGTKYPVESYEVAPNNHYVVRLGHGAGEWYIFDTDFDNHWDRSWEKSTYKTSPKKSDSQKRQNKKLRNTTDVPIVFDKPFPESQVSSPYKKYFNKIMGSLAVTGGFMEPSGHGYKSQYRKAIYRDGVLRTIKPGNYNIGFDYTQGFGSKVICMYSGKVHKAQMEGAYGYRIHIKLDIPFTYQGKEYTCFQAYAHNSKLLKTVNERVNQGDAIALEAGHNGNSPHGYGSHVDLDTYCDINGEKVHINFELLAGDLSTSDYIEKIDILENGSRGLDVRWLQQLLKIKDDGNYGSKTDTAVREFQQKNPDLKVDGIAGENTCKKLGLNGFAIYSKKNGVLIKPDLASFQGLPIPDGDGTLPLVAHSVEVGDDEDYWYVELKESLGNINSGYVYKEDVEIVKGYDFPIKTLTTDGKRESTKGTSTLTLASQSSKILSDWKAVLKSCDTNGCKRATSEPEGINQPGIEASHEIARRDMVHLNSERLNSINLVSKKFNVPREIVAALASRESHLGSILGKGGNKPGWGDNNHGWGILQVDKRHHNLRGLDSPFSQAHVEQAIEIFSTYRDQIALKHLSWSDENVLKGACVAYNSGVTNVQSIAGINDGTTHDDYGDDVIARAQFYLTALDSIE</sequence>
<accession>A0A1U7IXQ5</accession>
<dbReference type="Gene3D" id="2.70.70.10">
    <property type="entry name" value="Glucose Permease (Domain IIA)"/>
    <property type="match status" value="1"/>
</dbReference>
<evidence type="ECO:0000256" key="2">
    <source>
        <dbReference type="SAM" id="Phobius"/>
    </source>
</evidence>
<comment type="caution">
    <text evidence="4">The sequence shown here is derived from an EMBL/GenBank/DDBJ whole genome shotgun (WGS) entry which is preliminary data.</text>
</comment>
<dbReference type="AlphaFoldDB" id="A0A1U7IXQ5"/>
<dbReference type="Gene3D" id="1.10.101.10">
    <property type="entry name" value="PGBD-like superfamily/PGBD"/>
    <property type="match status" value="1"/>
</dbReference>
<keyword evidence="5" id="KW-1185">Reference proteome</keyword>
<dbReference type="Proteomes" id="UP000185557">
    <property type="component" value="Unassembled WGS sequence"/>
</dbReference>
<dbReference type="GO" id="GO:0003796">
    <property type="term" value="F:lysozyme activity"/>
    <property type="evidence" value="ECO:0007669"/>
    <property type="project" value="InterPro"/>
</dbReference>
<dbReference type="InterPro" id="IPR036365">
    <property type="entry name" value="PGBD-like_sf"/>
</dbReference>
<feature type="transmembrane region" description="Helical" evidence="2">
    <location>
        <begin position="63"/>
        <end position="80"/>
    </location>
</feature>
<feature type="transmembrane region" description="Helical" evidence="2">
    <location>
        <begin position="101"/>
        <end position="119"/>
    </location>
</feature>
<evidence type="ECO:0000313" key="5">
    <source>
        <dbReference type="Proteomes" id="UP000185557"/>
    </source>
</evidence>
<dbReference type="PANTHER" id="PTHR31698">
    <property type="entry name" value="LYSOZYME G FAMILY MEMBER"/>
    <property type="match status" value="1"/>
</dbReference>
<dbReference type="GO" id="GO:0009253">
    <property type="term" value="P:peptidoglycan catabolic process"/>
    <property type="evidence" value="ECO:0007669"/>
    <property type="project" value="InterPro"/>
</dbReference>
<dbReference type="STRING" id="549789.NIES30_25510"/>
<keyword evidence="2" id="KW-1133">Transmembrane helix</keyword>
<evidence type="ECO:0000259" key="3">
    <source>
        <dbReference type="Pfam" id="PF01471"/>
    </source>
</evidence>
<dbReference type="SUPFAM" id="SSF53955">
    <property type="entry name" value="Lysozyme-like"/>
    <property type="match status" value="1"/>
</dbReference>
<reference evidence="4 5" key="1">
    <citation type="submission" date="2016-11" db="EMBL/GenBank/DDBJ databases">
        <title>Draft Genome Sequences of Nine Cyanobacterial Strains from Diverse Habitats.</title>
        <authorList>
            <person name="Zhu T."/>
            <person name="Hou S."/>
            <person name="Lu X."/>
            <person name="Hess W.R."/>
        </authorList>
    </citation>
    <scope>NUCLEOTIDE SEQUENCE [LARGE SCALE GENOMIC DNA]</scope>
    <source>
        <strain evidence="4 5">NIES-30</strain>
    </source>
</reference>
<dbReference type="SUPFAM" id="SSF51261">
    <property type="entry name" value="Duplicated hybrid motif"/>
    <property type="match status" value="1"/>
</dbReference>
<dbReference type="RefSeq" id="WP_073611275.1">
    <property type="nucleotide sequence ID" value="NZ_MRCG01000037.1"/>
</dbReference>
<dbReference type="CDD" id="cd01021">
    <property type="entry name" value="GEWL"/>
    <property type="match status" value="1"/>
</dbReference>
<dbReference type="PANTHER" id="PTHR31698:SF8">
    <property type="entry name" value="LYSOZYME G-RELATED"/>
    <property type="match status" value="1"/>
</dbReference>
<dbReference type="OrthoDB" id="9763643at2"/>
<feature type="domain" description="Peptidoglycan binding-like" evidence="3">
    <location>
        <begin position="717"/>
        <end position="767"/>
    </location>
</feature>
<dbReference type="InterPro" id="IPR002152">
    <property type="entry name" value="Glyco_hydro_23"/>
</dbReference>
<dbReference type="CDD" id="cd12797">
    <property type="entry name" value="M23_peptidase"/>
    <property type="match status" value="1"/>
</dbReference>
<dbReference type="InterPro" id="IPR023346">
    <property type="entry name" value="Lysozyme-like_dom_sf"/>
</dbReference>
<dbReference type="PRINTS" id="PR00749">
    <property type="entry name" value="LYSOZYMEG"/>
</dbReference>
<evidence type="ECO:0000256" key="1">
    <source>
        <dbReference type="SAM" id="MobiDB-lite"/>
    </source>
</evidence>
<dbReference type="InterPro" id="IPR011990">
    <property type="entry name" value="TPR-like_helical_dom_sf"/>
</dbReference>
<keyword evidence="2" id="KW-0812">Transmembrane</keyword>
<gene>
    <name evidence="4" type="ORF">NIES30_25510</name>
</gene>
<name>A0A1U7IXQ5_9CYAN</name>
<feature type="transmembrane region" description="Helical" evidence="2">
    <location>
        <begin position="24"/>
        <end position="43"/>
    </location>
</feature>
<dbReference type="InterPro" id="IPR036366">
    <property type="entry name" value="PGBDSf"/>
</dbReference>
<proteinExistence type="predicted"/>
<protein>
    <recommendedName>
        <fullName evidence="3">Peptidoglycan binding-like domain-containing protein</fullName>
    </recommendedName>
</protein>
<feature type="region of interest" description="Disordered" evidence="1">
    <location>
        <begin position="492"/>
        <end position="513"/>
    </location>
</feature>
<dbReference type="Pfam" id="PF01471">
    <property type="entry name" value="PG_binding_1"/>
    <property type="match status" value="1"/>
</dbReference>
<dbReference type="EMBL" id="MRCG01000037">
    <property type="protein sequence ID" value="OKH43147.1"/>
    <property type="molecule type" value="Genomic_DNA"/>
</dbReference>
<feature type="compositionally biased region" description="Basic and acidic residues" evidence="1">
    <location>
        <begin position="492"/>
        <end position="505"/>
    </location>
</feature>
<organism evidence="4 5">
    <name type="scientific">Phormidium tenue NIES-30</name>
    <dbReference type="NCBI Taxonomy" id="549789"/>
    <lineage>
        <taxon>Bacteria</taxon>
        <taxon>Bacillati</taxon>
        <taxon>Cyanobacteriota</taxon>
        <taxon>Cyanophyceae</taxon>
        <taxon>Oscillatoriophycideae</taxon>
        <taxon>Oscillatoriales</taxon>
        <taxon>Oscillatoriaceae</taxon>
        <taxon>Phormidium</taxon>
    </lineage>
</organism>
<keyword evidence="2" id="KW-0472">Membrane</keyword>
<dbReference type="SUPFAM" id="SSF48452">
    <property type="entry name" value="TPR-like"/>
    <property type="match status" value="1"/>
</dbReference>